<evidence type="ECO:0000313" key="1">
    <source>
        <dbReference type="EMBL" id="EHK40204.1"/>
    </source>
</evidence>
<organism evidence="1 2">
    <name type="scientific">Hypocrea atroviridis (strain ATCC 20476 / IMI 206040)</name>
    <name type="common">Trichoderma atroviride</name>
    <dbReference type="NCBI Taxonomy" id="452589"/>
    <lineage>
        <taxon>Eukaryota</taxon>
        <taxon>Fungi</taxon>
        <taxon>Dikarya</taxon>
        <taxon>Ascomycota</taxon>
        <taxon>Pezizomycotina</taxon>
        <taxon>Sordariomycetes</taxon>
        <taxon>Hypocreomycetidae</taxon>
        <taxon>Hypocreales</taxon>
        <taxon>Hypocreaceae</taxon>
        <taxon>Trichoderma</taxon>
    </lineage>
</organism>
<reference evidence="1 2" key="1">
    <citation type="journal article" date="2011" name="Genome Biol.">
        <title>Comparative genome sequence analysis underscores mycoparasitism as the ancestral life style of Trichoderma.</title>
        <authorList>
            <person name="Kubicek C.P."/>
            <person name="Herrera-Estrella A."/>
            <person name="Seidl-Seiboth V."/>
            <person name="Martinez D.A."/>
            <person name="Druzhinina I.S."/>
            <person name="Thon M."/>
            <person name="Zeilinger S."/>
            <person name="Casas-Flores S."/>
            <person name="Horwitz B.A."/>
            <person name="Mukherjee P.K."/>
            <person name="Mukherjee M."/>
            <person name="Kredics L."/>
            <person name="Alcaraz L.D."/>
            <person name="Aerts A."/>
            <person name="Antal Z."/>
            <person name="Atanasova L."/>
            <person name="Cervantes-Badillo M.G."/>
            <person name="Challacombe J."/>
            <person name="Chertkov O."/>
            <person name="McCluskey K."/>
            <person name="Coulpier F."/>
            <person name="Deshpande N."/>
            <person name="von Doehren H."/>
            <person name="Ebbole D.J."/>
            <person name="Esquivel-Naranjo E.U."/>
            <person name="Fekete E."/>
            <person name="Flipphi M."/>
            <person name="Glaser F."/>
            <person name="Gomez-Rodriguez E.Y."/>
            <person name="Gruber S."/>
            <person name="Han C."/>
            <person name="Henrissat B."/>
            <person name="Hermosa R."/>
            <person name="Hernandez-Onate M."/>
            <person name="Karaffa L."/>
            <person name="Kosti I."/>
            <person name="Le Crom S."/>
            <person name="Lindquist E."/>
            <person name="Lucas S."/>
            <person name="Luebeck M."/>
            <person name="Luebeck P.S."/>
            <person name="Margeot A."/>
            <person name="Metz B."/>
            <person name="Misra M."/>
            <person name="Nevalainen H."/>
            <person name="Omann M."/>
            <person name="Packer N."/>
            <person name="Perrone G."/>
            <person name="Uresti-Rivera E.E."/>
            <person name="Salamov A."/>
            <person name="Schmoll M."/>
            <person name="Seiboth B."/>
            <person name="Shapiro H."/>
            <person name="Sukno S."/>
            <person name="Tamayo-Ramos J.A."/>
            <person name="Tisch D."/>
            <person name="Wiest A."/>
            <person name="Wilkinson H.H."/>
            <person name="Zhang M."/>
            <person name="Coutinho P.M."/>
            <person name="Kenerley C.M."/>
            <person name="Monte E."/>
            <person name="Baker S.E."/>
            <person name="Grigoriev I.V."/>
        </authorList>
    </citation>
    <scope>NUCLEOTIDE SEQUENCE [LARGE SCALE GENOMIC DNA]</scope>
    <source>
        <strain evidence="2">ATCC 20476 / IMI 206040</strain>
    </source>
</reference>
<protein>
    <submittedName>
        <fullName evidence="1">Uncharacterized protein</fullName>
    </submittedName>
</protein>
<gene>
    <name evidence="1" type="ORF">TRIATDRAFT_322671</name>
</gene>
<dbReference type="Proteomes" id="UP000005426">
    <property type="component" value="Unassembled WGS sequence"/>
</dbReference>
<accession>G9PB22</accession>
<sequence>MAFTVILIPVRILSHQAPARGRSGGAQTLCRAGVSHAAIHIMPAMGPAAVLAPPVPPVSASGE</sequence>
<evidence type="ECO:0000313" key="2">
    <source>
        <dbReference type="Proteomes" id="UP000005426"/>
    </source>
</evidence>
<feature type="non-terminal residue" evidence="1">
    <location>
        <position position="63"/>
    </location>
</feature>
<dbReference type="AlphaFoldDB" id="G9PB22"/>
<keyword evidence="2" id="KW-1185">Reference proteome</keyword>
<comment type="caution">
    <text evidence="1">The sequence shown here is derived from an EMBL/GenBank/DDBJ whole genome shotgun (WGS) entry which is preliminary data.</text>
</comment>
<proteinExistence type="predicted"/>
<dbReference type="HOGENOM" id="CLU_2892017_0_0_1"/>
<dbReference type="EMBL" id="ABDG02000028">
    <property type="protein sequence ID" value="EHK40204.1"/>
    <property type="molecule type" value="Genomic_DNA"/>
</dbReference>
<name>G9PB22_HYPAI</name>